<keyword evidence="16" id="KW-1185">Reference proteome</keyword>
<feature type="transmembrane region" description="Helical" evidence="13">
    <location>
        <begin position="485"/>
        <end position="508"/>
    </location>
</feature>
<dbReference type="GO" id="GO:0005886">
    <property type="term" value="C:plasma membrane"/>
    <property type="evidence" value="ECO:0007669"/>
    <property type="project" value="UniProtKB-SubCell"/>
</dbReference>
<feature type="domain" description="G-protein coupled receptors family 1 profile" evidence="14">
    <location>
        <begin position="285"/>
        <end position="537"/>
    </location>
</feature>
<keyword evidence="11 12" id="KW-0807">Transducer</keyword>
<dbReference type="InterPro" id="IPR000276">
    <property type="entry name" value="GPCR_Rhodpsn"/>
</dbReference>
<evidence type="ECO:0000313" key="16">
    <source>
        <dbReference type="Proteomes" id="UP000694403"/>
    </source>
</evidence>
<evidence type="ECO:0000256" key="7">
    <source>
        <dbReference type="ARBA" id="ARBA00022989"/>
    </source>
</evidence>
<feature type="transmembrane region" description="Helical" evidence="13">
    <location>
        <begin position="449"/>
        <end position="473"/>
    </location>
</feature>
<keyword evidence="7 13" id="KW-1133">Transmembrane helix</keyword>
<dbReference type="CDD" id="cd15227">
    <property type="entry name" value="7tmA_OR14-like"/>
    <property type="match status" value="1"/>
</dbReference>
<dbReference type="FunFam" id="1.20.1070.10:FF:000001">
    <property type="entry name" value="Olfactory receptor"/>
    <property type="match status" value="1"/>
</dbReference>
<dbReference type="SUPFAM" id="SSF81321">
    <property type="entry name" value="Family A G protein-coupled receptor-like"/>
    <property type="match status" value="2"/>
</dbReference>
<dbReference type="SMART" id="SM01381">
    <property type="entry name" value="7TM_GPCR_Srsx"/>
    <property type="match status" value="1"/>
</dbReference>
<keyword evidence="5 12" id="KW-0812">Transmembrane</keyword>
<dbReference type="CDD" id="cd15915">
    <property type="entry name" value="7tmA_OR12D-like"/>
    <property type="match status" value="1"/>
</dbReference>
<dbReference type="GO" id="GO:0004930">
    <property type="term" value="F:G protein-coupled receptor activity"/>
    <property type="evidence" value="ECO:0007669"/>
    <property type="project" value="UniProtKB-KW"/>
</dbReference>
<reference evidence="15" key="2">
    <citation type="submission" date="2025-09" db="UniProtKB">
        <authorList>
            <consortium name="Ensembl"/>
        </authorList>
    </citation>
    <scope>IDENTIFICATION</scope>
</reference>
<feature type="transmembrane region" description="Helical" evidence="13">
    <location>
        <begin position="349"/>
        <end position="366"/>
    </location>
</feature>
<organism evidence="15 16">
    <name type="scientific">Chelydra serpentina</name>
    <name type="common">Snapping turtle</name>
    <name type="synonym">Testudo serpentina</name>
    <dbReference type="NCBI Taxonomy" id="8475"/>
    <lineage>
        <taxon>Eukaryota</taxon>
        <taxon>Metazoa</taxon>
        <taxon>Chordata</taxon>
        <taxon>Craniata</taxon>
        <taxon>Vertebrata</taxon>
        <taxon>Euteleostomi</taxon>
        <taxon>Archelosauria</taxon>
        <taxon>Testudinata</taxon>
        <taxon>Testudines</taxon>
        <taxon>Cryptodira</taxon>
        <taxon>Durocryptodira</taxon>
        <taxon>Americhelydia</taxon>
        <taxon>Chelydroidea</taxon>
        <taxon>Chelydridae</taxon>
        <taxon>Chelydra</taxon>
    </lineage>
</organism>
<dbReference type="PRINTS" id="PR00245">
    <property type="entry name" value="OLFACTORYR"/>
</dbReference>
<evidence type="ECO:0000256" key="1">
    <source>
        <dbReference type="ARBA" id="ARBA00002936"/>
    </source>
</evidence>
<evidence type="ECO:0000256" key="9">
    <source>
        <dbReference type="ARBA" id="ARBA00023136"/>
    </source>
</evidence>
<protein>
    <recommendedName>
        <fullName evidence="14">G-protein coupled receptors family 1 profile domain-containing protein</fullName>
    </recommendedName>
</protein>
<dbReference type="PROSITE" id="PS50262">
    <property type="entry name" value="G_PROTEIN_RECEP_F1_2"/>
    <property type="match status" value="2"/>
</dbReference>
<evidence type="ECO:0000313" key="15">
    <source>
        <dbReference type="Ensembl" id="ENSCSRP00000019841.1"/>
    </source>
</evidence>
<evidence type="ECO:0000256" key="6">
    <source>
        <dbReference type="ARBA" id="ARBA00022725"/>
    </source>
</evidence>
<feature type="transmembrane region" description="Helical" evidence="13">
    <location>
        <begin position="36"/>
        <end position="62"/>
    </location>
</feature>
<keyword evidence="8 12" id="KW-0297">G-protein coupled receptor</keyword>
<sequence length="561" mass="62925">VVFLWKMRIGLKKMSNQTTMTEFLLLGFSDVRELQILYFVMFLVLYLAALMWNLLIITAVALDHHLHTPMYFFLVNLAILDLGCISVTIPKSMANSLMNTKSISYLGCATQVFFFLFFVGADFSLLTVMAYDRYVAICQPLHYERVMNRGACVQVAASAWVSGILNSTLHTGNIFAISFSRGNTVDQFFCEIPQLLKLASSDSYLIETGLLVFSACLLLSCFVLIIVSYVQIFKTVLGIPSEQGRLKVFSTCLPHLIVVSLFICTGTFILHFTVFLIIYLAAVLGNLLIIMVITLDHQLHTPMYFFLGNLSILDLCYISVTVPKSMMLSGFLSEHQTISFAGCLAQLHFFHLLGSSESVLLAVMAYDRYVAICNPLRYRLVMSPQACLLLAAATWSTGFLHALISTVMTSRLHYCGSNLIPHFFCDIKPLLSLACGSTYLNLTILNVDAGVLGLSSFILTLFSYIYIISFLLLKVHSRESRRKAFSTCASHLTVVSLFYIPTLGNYMISSPGFPSERDMIPTLMYSIITPVLNPLIYTLRNEEVKTALKKFLNRKLFPKRT</sequence>
<keyword evidence="4" id="KW-0716">Sensory transduction</keyword>
<dbReference type="FunFam" id="1.20.1070.10:FF:000037">
    <property type="entry name" value="Olfactory receptor"/>
    <property type="match status" value="1"/>
</dbReference>
<dbReference type="PANTHER" id="PTHR26452">
    <property type="entry name" value="OLFACTORY RECEPTOR"/>
    <property type="match status" value="1"/>
</dbReference>
<accession>A0A8C3ST89</accession>
<dbReference type="AlphaFoldDB" id="A0A8C3ST89"/>
<dbReference type="InterPro" id="IPR000725">
    <property type="entry name" value="Olfact_rcpt"/>
</dbReference>
<evidence type="ECO:0000256" key="8">
    <source>
        <dbReference type="ARBA" id="ARBA00023040"/>
    </source>
</evidence>
<feature type="transmembrane region" description="Helical" evidence="13">
    <location>
        <begin position="302"/>
        <end position="320"/>
    </location>
</feature>
<dbReference type="Gene3D" id="1.20.1070.10">
    <property type="entry name" value="Rhodopsin 7-helix transmembrane proteins"/>
    <property type="match status" value="2"/>
</dbReference>
<feature type="transmembrane region" description="Helical" evidence="13">
    <location>
        <begin position="204"/>
        <end position="227"/>
    </location>
</feature>
<evidence type="ECO:0000259" key="14">
    <source>
        <dbReference type="PROSITE" id="PS50262"/>
    </source>
</evidence>
<proteinExistence type="inferred from homology"/>
<feature type="transmembrane region" description="Helical" evidence="13">
    <location>
        <begin position="248"/>
        <end position="270"/>
    </location>
</feature>
<feature type="transmembrane region" description="Helical" evidence="13">
    <location>
        <begin position="520"/>
        <end position="539"/>
    </location>
</feature>
<feature type="transmembrane region" description="Helical" evidence="13">
    <location>
        <begin position="102"/>
        <end position="121"/>
    </location>
</feature>
<dbReference type="Pfam" id="PF13853">
    <property type="entry name" value="7tm_4"/>
    <property type="match status" value="2"/>
</dbReference>
<keyword evidence="6" id="KW-0552">Olfaction</keyword>
<feature type="transmembrane region" description="Helical" evidence="13">
    <location>
        <begin position="276"/>
        <end position="295"/>
    </location>
</feature>
<dbReference type="Proteomes" id="UP000694403">
    <property type="component" value="Unplaced"/>
</dbReference>
<evidence type="ECO:0000256" key="3">
    <source>
        <dbReference type="ARBA" id="ARBA00022475"/>
    </source>
</evidence>
<evidence type="ECO:0000256" key="4">
    <source>
        <dbReference type="ARBA" id="ARBA00022606"/>
    </source>
</evidence>
<evidence type="ECO:0000256" key="12">
    <source>
        <dbReference type="RuleBase" id="RU000688"/>
    </source>
</evidence>
<comment type="subcellular location">
    <subcellularLocation>
        <location evidence="2">Cell membrane</location>
        <topology evidence="2">Multi-pass membrane protein</topology>
    </subcellularLocation>
</comment>
<evidence type="ECO:0000256" key="2">
    <source>
        <dbReference type="ARBA" id="ARBA00004651"/>
    </source>
</evidence>
<evidence type="ECO:0000256" key="10">
    <source>
        <dbReference type="ARBA" id="ARBA00023170"/>
    </source>
</evidence>
<dbReference type="InterPro" id="IPR017452">
    <property type="entry name" value="GPCR_Rhodpsn_7TM"/>
</dbReference>
<dbReference type="PROSITE" id="PS00237">
    <property type="entry name" value="G_PROTEIN_RECEP_F1_1"/>
    <property type="match status" value="1"/>
</dbReference>
<keyword evidence="3" id="KW-1003">Cell membrane</keyword>
<feature type="domain" description="G-protein coupled receptors family 1 profile" evidence="14">
    <location>
        <begin position="52"/>
        <end position="261"/>
    </location>
</feature>
<evidence type="ECO:0000256" key="5">
    <source>
        <dbReference type="ARBA" id="ARBA00022692"/>
    </source>
</evidence>
<keyword evidence="9 13" id="KW-0472">Membrane</keyword>
<comment type="similarity">
    <text evidence="12">Belongs to the G-protein coupled receptor 1 family.</text>
</comment>
<evidence type="ECO:0000256" key="13">
    <source>
        <dbReference type="SAM" id="Phobius"/>
    </source>
</evidence>
<keyword evidence="10 12" id="KW-0675">Receptor</keyword>
<dbReference type="PRINTS" id="PR00237">
    <property type="entry name" value="GPCRRHODOPSN"/>
</dbReference>
<dbReference type="Ensembl" id="ENSCSRT00000020735.1">
    <property type="protein sequence ID" value="ENSCSRP00000019841.1"/>
    <property type="gene ID" value="ENSCSRG00000015017.1"/>
</dbReference>
<comment type="function">
    <text evidence="1">Odorant receptor.</text>
</comment>
<feature type="transmembrane region" description="Helical" evidence="13">
    <location>
        <begin position="386"/>
        <end position="404"/>
    </location>
</feature>
<dbReference type="GO" id="GO:0004984">
    <property type="term" value="F:olfactory receptor activity"/>
    <property type="evidence" value="ECO:0007669"/>
    <property type="project" value="InterPro"/>
</dbReference>
<evidence type="ECO:0000256" key="11">
    <source>
        <dbReference type="ARBA" id="ARBA00023224"/>
    </source>
</evidence>
<dbReference type="InterPro" id="IPR050516">
    <property type="entry name" value="Olfactory_GPCR"/>
</dbReference>
<name>A0A8C3ST89_CHESE</name>
<feature type="transmembrane region" description="Helical" evidence="13">
    <location>
        <begin position="68"/>
        <end position="90"/>
    </location>
</feature>
<reference evidence="15" key="1">
    <citation type="submission" date="2025-08" db="UniProtKB">
        <authorList>
            <consortium name="Ensembl"/>
        </authorList>
    </citation>
    <scope>IDENTIFICATION</scope>
</reference>